<evidence type="ECO:0000313" key="3">
    <source>
        <dbReference type="Proteomes" id="UP000094849"/>
    </source>
</evidence>
<dbReference type="AlphaFoldDB" id="A0A1E2UPV4"/>
<keyword evidence="1" id="KW-0812">Transmembrane</keyword>
<feature type="transmembrane region" description="Helical" evidence="1">
    <location>
        <begin position="45"/>
        <end position="63"/>
    </location>
</feature>
<sequence>MNEVMMITAVAVVIGLIWGYRKPAGYCRMSTVEQQGLSNRIWSGLINGAVLGGIALVVATILLG</sequence>
<reference evidence="2 3" key="1">
    <citation type="submission" date="2016-03" db="EMBL/GenBank/DDBJ databases">
        <title>Chemosynthetic sulphur-oxidizing symbionts of marine invertebrate animals are capable of nitrogen fixation.</title>
        <authorList>
            <person name="Petersen J.M."/>
            <person name="Kemper A."/>
            <person name="Gruber-Vodicka H."/>
            <person name="Cardini U."/>
            <person name="Geest Mvander."/>
            <person name="Kleiner M."/>
            <person name="Bulgheresi S."/>
            <person name="Fussmann M."/>
            <person name="Herbold C."/>
            <person name="Seah B.K.B."/>
            <person name="Antony C.Paul."/>
            <person name="Liu D."/>
            <person name="Belitz A."/>
            <person name="Weber M."/>
        </authorList>
    </citation>
    <scope>NUCLEOTIDE SEQUENCE [LARGE SCALE GENOMIC DNA]</scope>
    <source>
        <strain evidence="2">G_D</strain>
    </source>
</reference>
<keyword evidence="1" id="KW-0472">Membrane</keyword>
<comment type="caution">
    <text evidence="2">The sequence shown here is derived from an EMBL/GenBank/DDBJ whole genome shotgun (WGS) entry which is preliminary data.</text>
</comment>
<name>A0A1E2UPV4_9GAMM</name>
<keyword evidence="3" id="KW-1185">Reference proteome</keyword>
<evidence type="ECO:0000313" key="2">
    <source>
        <dbReference type="EMBL" id="ODB96796.1"/>
    </source>
</evidence>
<dbReference type="Proteomes" id="UP000094849">
    <property type="component" value="Unassembled WGS sequence"/>
</dbReference>
<gene>
    <name evidence="2" type="ORF">A3196_08530</name>
</gene>
<keyword evidence="1" id="KW-1133">Transmembrane helix</keyword>
<accession>A0A1E2UPV4</accession>
<proteinExistence type="predicted"/>
<dbReference type="EMBL" id="LVJZ01000003">
    <property type="protein sequence ID" value="ODB96796.1"/>
    <property type="molecule type" value="Genomic_DNA"/>
</dbReference>
<protein>
    <submittedName>
        <fullName evidence="2">Uncharacterized protein</fullName>
    </submittedName>
</protein>
<evidence type="ECO:0000256" key="1">
    <source>
        <dbReference type="SAM" id="Phobius"/>
    </source>
</evidence>
<organism evidence="2 3">
    <name type="scientific">Candidatus Thiodiazotropha endoloripes</name>
    <dbReference type="NCBI Taxonomy" id="1818881"/>
    <lineage>
        <taxon>Bacteria</taxon>
        <taxon>Pseudomonadati</taxon>
        <taxon>Pseudomonadota</taxon>
        <taxon>Gammaproteobacteria</taxon>
        <taxon>Chromatiales</taxon>
        <taxon>Sedimenticolaceae</taxon>
        <taxon>Candidatus Thiodiazotropha</taxon>
    </lineage>
</organism>